<dbReference type="Proteomes" id="UP001604277">
    <property type="component" value="Unassembled WGS sequence"/>
</dbReference>
<evidence type="ECO:0000313" key="2">
    <source>
        <dbReference type="Proteomes" id="UP001604277"/>
    </source>
</evidence>
<dbReference type="EMBL" id="JBFOLJ010000009">
    <property type="protein sequence ID" value="KAL2508888.1"/>
    <property type="molecule type" value="Genomic_DNA"/>
</dbReference>
<evidence type="ECO:0000313" key="1">
    <source>
        <dbReference type="EMBL" id="KAL2508888.1"/>
    </source>
</evidence>
<name>A0ABD1T834_9LAMI</name>
<reference evidence="2" key="1">
    <citation type="submission" date="2024-07" db="EMBL/GenBank/DDBJ databases">
        <title>Two chromosome-level genome assemblies of Korean endemic species Abeliophyllum distichum and Forsythia ovata (Oleaceae).</title>
        <authorList>
            <person name="Jang H."/>
        </authorList>
    </citation>
    <scope>NUCLEOTIDE SEQUENCE [LARGE SCALE GENOMIC DNA]</scope>
</reference>
<accession>A0ABD1T834</accession>
<organism evidence="1 2">
    <name type="scientific">Forsythia ovata</name>
    <dbReference type="NCBI Taxonomy" id="205694"/>
    <lineage>
        <taxon>Eukaryota</taxon>
        <taxon>Viridiplantae</taxon>
        <taxon>Streptophyta</taxon>
        <taxon>Embryophyta</taxon>
        <taxon>Tracheophyta</taxon>
        <taxon>Spermatophyta</taxon>
        <taxon>Magnoliopsida</taxon>
        <taxon>eudicotyledons</taxon>
        <taxon>Gunneridae</taxon>
        <taxon>Pentapetalae</taxon>
        <taxon>asterids</taxon>
        <taxon>lamiids</taxon>
        <taxon>Lamiales</taxon>
        <taxon>Oleaceae</taxon>
        <taxon>Forsythieae</taxon>
        <taxon>Forsythia</taxon>
    </lineage>
</organism>
<proteinExistence type="predicted"/>
<keyword evidence="2" id="KW-1185">Reference proteome</keyword>
<sequence>MLRLTGHWVARAWVAMCDGNKDREGLHGALLLSPTINAWIDTLDPLMELLLYGNGRRSLPFVYIPLGVAEQGPTWPQGPWRQSNKQPGLRGCSWVGSYSTTRPLEAGYYPVSRLFGGRVCYPASKHYPAPPFCHWVVCYLAQRIV</sequence>
<dbReference type="AlphaFoldDB" id="A0ABD1T834"/>
<protein>
    <submittedName>
        <fullName evidence="1">Uncharacterized protein</fullName>
    </submittedName>
</protein>
<comment type="caution">
    <text evidence="1">The sequence shown here is derived from an EMBL/GenBank/DDBJ whole genome shotgun (WGS) entry which is preliminary data.</text>
</comment>
<gene>
    <name evidence="1" type="ORF">Fot_32535</name>
</gene>